<evidence type="ECO:0000313" key="2">
    <source>
        <dbReference type="Proteomes" id="UP000681794"/>
    </source>
</evidence>
<accession>A0ACD1E5I1</accession>
<dbReference type="Proteomes" id="UP000681794">
    <property type="component" value="Chromosome"/>
</dbReference>
<name>A0ACD1E5I1_9MICO</name>
<organism evidence="1 2">
    <name type="scientific">Curtobacterium aetherium</name>
    <dbReference type="NCBI Taxonomy" id="2841594"/>
    <lineage>
        <taxon>Bacteria</taxon>
        <taxon>Bacillati</taxon>
        <taxon>Actinomycetota</taxon>
        <taxon>Actinomycetes</taxon>
        <taxon>Micrococcales</taxon>
        <taxon>Microbacteriaceae</taxon>
        <taxon>Curtobacterium</taxon>
    </lineage>
</organism>
<gene>
    <name evidence="1" type="ORF">KM842_02815</name>
</gene>
<reference evidence="1" key="1">
    <citation type="submission" date="2021-06" db="EMBL/GenBank/DDBJ databases">
        <authorList>
            <person name="Ellington A.J."/>
            <person name="Bryan N.C."/>
            <person name="Christner B.C."/>
            <person name="Reisch C.R."/>
        </authorList>
    </citation>
    <scope>NUCLEOTIDE SEQUENCE</scope>
    <source>
        <strain evidence="1">L6-1</strain>
    </source>
</reference>
<protein>
    <submittedName>
        <fullName evidence="1">NADP-dependent oxidoreductase</fullName>
    </submittedName>
</protein>
<sequence>MTKQWVAPRAGGSEVFELVDVDVSAPGPGEVTVRVRAAGVNPADVKHTRTGDPGDFPVPIGYEVAGVVSAVGPDTTIASGPVTPGDEVLAFRVHGGWTEEITLPARDVFAKPAGLGFAEAANLLLAGTTAADLIRVTAVGDGDTVLVHGASGAVGVSLLQQLRSLGARVIGTASAANADTVRRFGGEWVAYGDGLEARVRDRAPDGVDVALDCVGSDEAVDVSLAVVADRARIATIAAFGRAQDAGITAIGGTQPESAAFRDAVRQRLVDLAGSAGLVVPVARTFPLTEARAALELLESGHPGGKIALLP</sequence>
<evidence type="ECO:0000313" key="1">
    <source>
        <dbReference type="EMBL" id="QWS34144.1"/>
    </source>
</evidence>
<dbReference type="EMBL" id="CP076544">
    <property type="protein sequence ID" value="QWS34144.1"/>
    <property type="molecule type" value="Genomic_DNA"/>
</dbReference>
<proteinExistence type="predicted"/>
<keyword evidence="2" id="KW-1185">Reference proteome</keyword>